<proteinExistence type="predicted"/>
<organism evidence="1">
    <name type="scientific">Rhizophora mucronata</name>
    <name type="common">Asiatic mangrove</name>
    <dbReference type="NCBI Taxonomy" id="61149"/>
    <lineage>
        <taxon>Eukaryota</taxon>
        <taxon>Viridiplantae</taxon>
        <taxon>Streptophyta</taxon>
        <taxon>Embryophyta</taxon>
        <taxon>Tracheophyta</taxon>
        <taxon>Spermatophyta</taxon>
        <taxon>Magnoliopsida</taxon>
        <taxon>eudicotyledons</taxon>
        <taxon>Gunneridae</taxon>
        <taxon>Pentapetalae</taxon>
        <taxon>rosids</taxon>
        <taxon>fabids</taxon>
        <taxon>Malpighiales</taxon>
        <taxon>Rhizophoraceae</taxon>
        <taxon>Rhizophora</taxon>
    </lineage>
</organism>
<evidence type="ECO:0000313" key="1">
    <source>
        <dbReference type="EMBL" id="MBX39656.1"/>
    </source>
</evidence>
<protein>
    <submittedName>
        <fullName evidence="1">Uncharacterized protein</fullName>
    </submittedName>
</protein>
<sequence length="36" mass="4231">MRPAEMEQRQIYSCPINQSQACHPRSISNMMHLKTL</sequence>
<dbReference type="EMBL" id="GGEC01059172">
    <property type="protein sequence ID" value="MBX39656.1"/>
    <property type="molecule type" value="Transcribed_RNA"/>
</dbReference>
<name>A0A2P2NAZ1_RHIMU</name>
<reference evidence="1" key="1">
    <citation type="submission" date="2018-02" db="EMBL/GenBank/DDBJ databases">
        <title>Rhizophora mucronata_Transcriptome.</title>
        <authorList>
            <person name="Meera S.P."/>
            <person name="Sreeshan A."/>
            <person name="Augustine A."/>
        </authorList>
    </citation>
    <scope>NUCLEOTIDE SEQUENCE</scope>
    <source>
        <tissue evidence="1">Leaf</tissue>
    </source>
</reference>
<accession>A0A2P2NAZ1</accession>
<dbReference type="AlphaFoldDB" id="A0A2P2NAZ1"/>